<dbReference type="SUPFAM" id="SSF53098">
    <property type="entry name" value="Ribonuclease H-like"/>
    <property type="match status" value="1"/>
</dbReference>
<dbReference type="InterPro" id="IPR012337">
    <property type="entry name" value="RNaseH-like_sf"/>
</dbReference>
<keyword evidence="4 5" id="KW-0378">Hydrolase</keyword>
<dbReference type="Proteomes" id="UP000182983">
    <property type="component" value="Unassembled WGS sequence"/>
</dbReference>
<keyword evidence="8" id="KW-1185">Reference proteome</keyword>
<gene>
    <name evidence="7" type="ORF">SAMN04244559_01121</name>
</gene>
<dbReference type="OrthoDB" id="9796140at2"/>
<dbReference type="PANTHER" id="PTHR33317:SF4">
    <property type="entry name" value="POLYNUCLEOTIDYL TRANSFERASE, RIBONUCLEASE H-LIKE SUPERFAMILY PROTEIN"/>
    <property type="match status" value="1"/>
</dbReference>
<reference evidence="8" key="1">
    <citation type="submission" date="2016-10" db="EMBL/GenBank/DDBJ databases">
        <authorList>
            <person name="Varghese N."/>
            <person name="Submissions S."/>
        </authorList>
    </citation>
    <scope>NUCLEOTIDE SEQUENCE [LARGE SCALE GENOMIC DNA]</scope>
    <source>
        <strain evidence="8">DSM 13234</strain>
    </source>
</reference>
<proteinExistence type="inferred from homology"/>
<evidence type="ECO:0000259" key="6">
    <source>
        <dbReference type="SMART" id="SM00732"/>
    </source>
</evidence>
<dbReference type="AlphaFoldDB" id="A0A1H6H7F3"/>
<dbReference type="GO" id="GO:0000967">
    <property type="term" value="P:rRNA 5'-end processing"/>
    <property type="evidence" value="ECO:0007669"/>
    <property type="project" value="UniProtKB-UniRule"/>
</dbReference>
<evidence type="ECO:0000256" key="4">
    <source>
        <dbReference type="ARBA" id="ARBA00022801"/>
    </source>
</evidence>
<dbReference type="InterPro" id="IPR006641">
    <property type="entry name" value="YqgF/RNaseH-like_dom"/>
</dbReference>
<evidence type="ECO:0000256" key="2">
    <source>
        <dbReference type="ARBA" id="ARBA00022517"/>
    </source>
</evidence>
<keyword evidence="3 5" id="KW-0540">Nuclease</keyword>
<evidence type="ECO:0000313" key="8">
    <source>
        <dbReference type="Proteomes" id="UP000182983"/>
    </source>
</evidence>
<comment type="subcellular location">
    <subcellularLocation>
        <location evidence="5">Cytoplasm</location>
    </subcellularLocation>
</comment>
<keyword evidence="1 5" id="KW-0963">Cytoplasm</keyword>
<dbReference type="InterPro" id="IPR005227">
    <property type="entry name" value="YqgF"/>
</dbReference>
<dbReference type="GO" id="GO:0016788">
    <property type="term" value="F:hydrolase activity, acting on ester bonds"/>
    <property type="evidence" value="ECO:0007669"/>
    <property type="project" value="UniProtKB-UniRule"/>
</dbReference>
<dbReference type="SMART" id="SM00732">
    <property type="entry name" value="YqgFc"/>
    <property type="match status" value="1"/>
</dbReference>
<dbReference type="PANTHER" id="PTHR33317">
    <property type="entry name" value="POLYNUCLEOTIDYL TRANSFERASE, RIBONUCLEASE H-LIKE SUPERFAMILY PROTEIN"/>
    <property type="match status" value="1"/>
</dbReference>
<comment type="similarity">
    <text evidence="5">Belongs to the YqgF HJR family.</text>
</comment>
<dbReference type="GO" id="GO:0005829">
    <property type="term" value="C:cytosol"/>
    <property type="evidence" value="ECO:0007669"/>
    <property type="project" value="TreeGrafter"/>
</dbReference>
<dbReference type="GO" id="GO:0004518">
    <property type="term" value="F:nuclease activity"/>
    <property type="evidence" value="ECO:0007669"/>
    <property type="project" value="UniProtKB-KW"/>
</dbReference>
<keyword evidence="2 5" id="KW-0690">Ribosome biogenesis</keyword>
<organism evidence="7 8">
    <name type="scientific">Magnetospirillum fulvum</name>
    <name type="common">Rhodospirillum fulvum</name>
    <dbReference type="NCBI Taxonomy" id="1082"/>
    <lineage>
        <taxon>Bacteria</taxon>
        <taxon>Pseudomonadati</taxon>
        <taxon>Pseudomonadota</taxon>
        <taxon>Alphaproteobacteria</taxon>
        <taxon>Rhodospirillales</taxon>
        <taxon>Rhodospirillaceae</taxon>
        <taxon>Magnetospirillum</taxon>
    </lineage>
</organism>
<dbReference type="InterPro" id="IPR037027">
    <property type="entry name" value="YqgF/RNaseH-like_dom_sf"/>
</dbReference>
<protein>
    <recommendedName>
        <fullName evidence="5">Putative pre-16S rRNA nuclease</fullName>
        <ecNumber evidence="5">3.1.-.-</ecNumber>
    </recommendedName>
</protein>
<evidence type="ECO:0000313" key="7">
    <source>
        <dbReference type="EMBL" id="SEH31747.1"/>
    </source>
</evidence>
<name>A0A1H6H7F3_MAGFU</name>
<dbReference type="NCBIfam" id="TIGR00250">
    <property type="entry name" value="RNAse_H_YqgF"/>
    <property type="match status" value="1"/>
</dbReference>
<comment type="function">
    <text evidence="5">Could be a nuclease involved in processing of the 5'-end of pre-16S rRNA.</text>
</comment>
<feature type="domain" description="YqgF/RNase H-like" evidence="6">
    <location>
        <begin position="17"/>
        <end position="117"/>
    </location>
</feature>
<evidence type="ECO:0000256" key="1">
    <source>
        <dbReference type="ARBA" id="ARBA00022490"/>
    </source>
</evidence>
<dbReference type="CDD" id="cd16964">
    <property type="entry name" value="YqgF"/>
    <property type="match status" value="1"/>
</dbReference>
<evidence type="ECO:0000256" key="5">
    <source>
        <dbReference type="HAMAP-Rule" id="MF_00651"/>
    </source>
</evidence>
<dbReference type="EMBL" id="FNWO01000004">
    <property type="protein sequence ID" value="SEH31747.1"/>
    <property type="molecule type" value="Genomic_DNA"/>
</dbReference>
<dbReference type="Gene3D" id="3.30.420.140">
    <property type="entry name" value="YqgF/RNase H-like domain"/>
    <property type="match status" value="1"/>
</dbReference>
<sequence length="160" mass="17210">MSIVAPPDLLAQLGRDQRLLGLDLGTKTIGLALSDISRTVATPFDTLRRTKFTADADALLAVIARHDVGGLVLGLPVEMDGAEGARCQSTRAFASNLLKRHDLPIAFWDERLSTAAVTRTLLEADSSRKRRAEVVDKMAAAYILQGLLDRLATPGFITLG</sequence>
<accession>A0A1H6H7F3</accession>
<dbReference type="RefSeq" id="WP_074766412.1">
    <property type="nucleotide sequence ID" value="NZ_FNWO01000004.1"/>
</dbReference>
<dbReference type="EC" id="3.1.-.-" evidence="5"/>
<dbReference type="Pfam" id="PF03652">
    <property type="entry name" value="RuvX"/>
    <property type="match status" value="1"/>
</dbReference>
<dbReference type="HAMAP" id="MF_00651">
    <property type="entry name" value="Nuclease_YqgF"/>
    <property type="match status" value="1"/>
</dbReference>
<evidence type="ECO:0000256" key="3">
    <source>
        <dbReference type="ARBA" id="ARBA00022722"/>
    </source>
</evidence>